<dbReference type="PROSITE" id="PS50850">
    <property type="entry name" value="MFS"/>
    <property type="match status" value="1"/>
</dbReference>
<sequence>MSDLRQVVDQGPMRGFQWVAIGVCIVLNMIDGFDVLVMAFTASSVAAQWQLSGAEIGLLLSAGLLGMAAGSLFIAPWADRIGRRPLILLCLVVSGTGMLLSALSQTPSQLALLRGLTGLGIGGILASSNVIASEYACKRWRGLAVSLQSTGYALGATLGGLLAVWLLSQWGWRSVFFAGGLMTFAAIPLVLLWLPESLDFLLSKRPAKALVRVNALAVRLGQPSLAALPPLPVGEQGGGGSFARLFDPEQRRSTLLIWVLFFLVMFGFYFIMSWTPKLLTSSGLSVQQGVTGGVLLSIGGIFGAALLGLLSARFSLARVLAAFMLITAVMLVVFTGVGSSFTAALGMGLLIGLFSNGCVAGLYALSPLIYGASVRATGVGWAIGVGRGGAILSPTVAGFMLDGGWQPLQLYTWFALVFVVAALLLLTLLPVGKARALKPAPTHQSARL</sequence>
<dbReference type="AlphaFoldDB" id="A0A1G8JS28"/>
<dbReference type="Pfam" id="PF07690">
    <property type="entry name" value="MFS_1"/>
    <property type="match status" value="1"/>
</dbReference>
<dbReference type="EMBL" id="FNDG01000015">
    <property type="protein sequence ID" value="SDI33837.1"/>
    <property type="molecule type" value="Genomic_DNA"/>
</dbReference>
<dbReference type="RefSeq" id="WP_084307513.1">
    <property type="nucleotide sequence ID" value="NZ_FNDG01000015.1"/>
</dbReference>
<feature type="transmembrane region" description="Helical" evidence="5">
    <location>
        <begin position="319"/>
        <end position="337"/>
    </location>
</feature>
<feature type="transmembrane region" description="Helical" evidence="5">
    <location>
        <begin position="378"/>
        <end position="401"/>
    </location>
</feature>
<comment type="subcellular location">
    <subcellularLocation>
        <location evidence="1">Membrane</location>
        <topology evidence="1">Multi-pass membrane protein</topology>
    </subcellularLocation>
</comment>
<evidence type="ECO:0000313" key="7">
    <source>
        <dbReference type="EMBL" id="SDI33837.1"/>
    </source>
</evidence>
<dbReference type="PANTHER" id="PTHR23508">
    <property type="entry name" value="CARBOXYLIC ACID TRANSPORTER PROTEIN HOMOLOG"/>
    <property type="match status" value="1"/>
</dbReference>
<feature type="transmembrane region" description="Helical" evidence="5">
    <location>
        <begin position="149"/>
        <end position="168"/>
    </location>
</feature>
<feature type="transmembrane region" description="Helical" evidence="5">
    <location>
        <begin position="413"/>
        <end position="431"/>
    </location>
</feature>
<keyword evidence="3 5" id="KW-1133">Transmembrane helix</keyword>
<feature type="transmembrane region" description="Helical" evidence="5">
    <location>
        <begin position="86"/>
        <end position="104"/>
    </location>
</feature>
<organism evidence="7 8">
    <name type="scientific">Phytopseudomonas flavescens</name>
    <dbReference type="NCBI Taxonomy" id="29435"/>
    <lineage>
        <taxon>Bacteria</taxon>
        <taxon>Pseudomonadati</taxon>
        <taxon>Pseudomonadota</taxon>
        <taxon>Gammaproteobacteria</taxon>
        <taxon>Pseudomonadales</taxon>
        <taxon>Pseudomonadaceae</taxon>
        <taxon>Phytopseudomonas</taxon>
    </lineage>
</organism>
<feature type="transmembrane region" description="Helical" evidence="5">
    <location>
        <begin position="292"/>
        <end position="312"/>
    </location>
</feature>
<gene>
    <name evidence="7" type="ORF">SAMN05216588_11521</name>
</gene>
<reference evidence="7 8" key="1">
    <citation type="submission" date="2016-10" db="EMBL/GenBank/DDBJ databases">
        <authorList>
            <person name="de Groot N.N."/>
        </authorList>
    </citation>
    <scope>NUCLEOTIDE SEQUENCE [LARGE SCALE GENOMIC DNA]</scope>
    <source>
        <strain evidence="7 8">LMG 18387</strain>
    </source>
</reference>
<feature type="transmembrane region" description="Helical" evidence="5">
    <location>
        <begin position="20"/>
        <end position="42"/>
    </location>
</feature>
<evidence type="ECO:0000256" key="4">
    <source>
        <dbReference type="ARBA" id="ARBA00023136"/>
    </source>
</evidence>
<feature type="transmembrane region" description="Helical" evidence="5">
    <location>
        <begin position="174"/>
        <end position="194"/>
    </location>
</feature>
<keyword evidence="4 5" id="KW-0472">Membrane</keyword>
<evidence type="ECO:0000256" key="1">
    <source>
        <dbReference type="ARBA" id="ARBA00004141"/>
    </source>
</evidence>
<name>A0A1G8JS28_9GAMM</name>
<dbReference type="SUPFAM" id="SSF103473">
    <property type="entry name" value="MFS general substrate transporter"/>
    <property type="match status" value="1"/>
</dbReference>
<feature type="transmembrane region" description="Helical" evidence="5">
    <location>
        <begin position="116"/>
        <end position="137"/>
    </location>
</feature>
<feature type="transmembrane region" description="Helical" evidence="5">
    <location>
        <begin position="254"/>
        <end position="272"/>
    </location>
</feature>
<dbReference type="InterPro" id="IPR005829">
    <property type="entry name" value="Sugar_transporter_CS"/>
</dbReference>
<dbReference type="InterPro" id="IPR036259">
    <property type="entry name" value="MFS_trans_sf"/>
</dbReference>
<dbReference type="Gene3D" id="1.20.1250.20">
    <property type="entry name" value="MFS general substrate transporter like domains"/>
    <property type="match status" value="1"/>
</dbReference>
<accession>A0A1G8JS28</accession>
<feature type="domain" description="Major facilitator superfamily (MFS) profile" evidence="6">
    <location>
        <begin position="20"/>
        <end position="433"/>
    </location>
</feature>
<dbReference type="PANTHER" id="PTHR23508:SF10">
    <property type="entry name" value="CARBOXYLIC ACID TRANSPORTER PROTEIN HOMOLOG"/>
    <property type="match status" value="1"/>
</dbReference>
<feature type="transmembrane region" description="Helical" evidence="5">
    <location>
        <begin position="343"/>
        <end position="366"/>
    </location>
</feature>
<dbReference type="GO" id="GO:0005886">
    <property type="term" value="C:plasma membrane"/>
    <property type="evidence" value="ECO:0007669"/>
    <property type="project" value="TreeGrafter"/>
</dbReference>
<dbReference type="PROSITE" id="PS00217">
    <property type="entry name" value="SUGAR_TRANSPORT_2"/>
    <property type="match status" value="1"/>
</dbReference>
<feature type="transmembrane region" description="Helical" evidence="5">
    <location>
        <begin position="54"/>
        <end position="74"/>
    </location>
</feature>
<dbReference type="InterPro" id="IPR011701">
    <property type="entry name" value="MFS"/>
</dbReference>
<keyword evidence="2 5" id="KW-0812">Transmembrane</keyword>
<evidence type="ECO:0000259" key="6">
    <source>
        <dbReference type="PROSITE" id="PS50850"/>
    </source>
</evidence>
<evidence type="ECO:0000256" key="5">
    <source>
        <dbReference type="SAM" id="Phobius"/>
    </source>
</evidence>
<dbReference type="CDD" id="cd17365">
    <property type="entry name" value="MFS_PcaK_like"/>
    <property type="match status" value="1"/>
</dbReference>
<dbReference type="Proteomes" id="UP000198606">
    <property type="component" value="Unassembled WGS sequence"/>
</dbReference>
<dbReference type="GO" id="GO:0046943">
    <property type="term" value="F:carboxylic acid transmembrane transporter activity"/>
    <property type="evidence" value="ECO:0007669"/>
    <property type="project" value="TreeGrafter"/>
</dbReference>
<proteinExistence type="predicted"/>
<evidence type="ECO:0000256" key="2">
    <source>
        <dbReference type="ARBA" id="ARBA00022692"/>
    </source>
</evidence>
<protein>
    <submittedName>
        <fullName evidence="7">Benzoate transport</fullName>
    </submittedName>
</protein>
<dbReference type="InterPro" id="IPR020846">
    <property type="entry name" value="MFS_dom"/>
</dbReference>
<evidence type="ECO:0000313" key="8">
    <source>
        <dbReference type="Proteomes" id="UP000198606"/>
    </source>
</evidence>
<dbReference type="STRING" id="29435.SAMN05216588_11521"/>
<evidence type="ECO:0000256" key="3">
    <source>
        <dbReference type="ARBA" id="ARBA00022989"/>
    </source>
</evidence>